<dbReference type="PANTHER" id="PTHR38340">
    <property type="entry name" value="S-LAYER PROTEIN"/>
    <property type="match status" value="1"/>
</dbReference>
<dbReference type="Pfam" id="PF00353">
    <property type="entry name" value="HemolysinCabind"/>
    <property type="match status" value="1"/>
</dbReference>
<dbReference type="OrthoDB" id="733404at2"/>
<dbReference type="Gene3D" id="2.150.10.10">
    <property type="entry name" value="Serralysin-like metalloprotease, C-terminal"/>
    <property type="match status" value="1"/>
</dbReference>
<dbReference type="InterPro" id="IPR011049">
    <property type="entry name" value="Serralysin-like_metalloprot_C"/>
</dbReference>
<feature type="region of interest" description="Disordered" evidence="3">
    <location>
        <begin position="317"/>
        <end position="336"/>
    </location>
</feature>
<evidence type="ECO:0000256" key="2">
    <source>
        <dbReference type="ARBA" id="ARBA00022525"/>
    </source>
</evidence>
<gene>
    <name evidence="4" type="ORF">FHS99_001582</name>
</gene>
<dbReference type="PROSITE" id="PS00330">
    <property type="entry name" value="HEMOLYSIN_CALCIUM"/>
    <property type="match status" value="4"/>
</dbReference>
<dbReference type="InterPro" id="IPR001343">
    <property type="entry name" value="Hemolysn_Ca-bd"/>
</dbReference>
<dbReference type="Gene3D" id="2.60.40.2030">
    <property type="match status" value="1"/>
</dbReference>
<dbReference type="PRINTS" id="PR00313">
    <property type="entry name" value="CABNDNGRPT"/>
</dbReference>
<evidence type="ECO:0000313" key="4">
    <source>
        <dbReference type="EMBL" id="MBB5729104.1"/>
    </source>
</evidence>
<proteinExistence type="predicted"/>
<keyword evidence="5" id="KW-1185">Reference proteome</keyword>
<accession>A0A7W9BS32</accession>
<keyword evidence="2" id="KW-0964">Secreted</keyword>
<protein>
    <recommendedName>
        <fullName evidence="6">Calcium-binding protein</fullName>
    </recommendedName>
</protein>
<dbReference type="InterPro" id="IPR018511">
    <property type="entry name" value="Hemolysin-typ_Ca-bd_CS"/>
</dbReference>
<dbReference type="InterPro" id="IPR050557">
    <property type="entry name" value="RTX_toxin/Mannuronan_C5-epim"/>
</dbReference>
<evidence type="ECO:0000256" key="3">
    <source>
        <dbReference type="SAM" id="MobiDB-lite"/>
    </source>
</evidence>
<comment type="subcellular location">
    <subcellularLocation>
        <location evidence="1">Secreted</location>
    </subcellularLocation>
</comment>
<dbReference type="AlphaFoldDB" id="A0A7W9BS32"/>
<evidence type="ECO:0008006" key="6">
    <source>
        <dbReference type="Google" id="ProtNLM"/>
    </source>
</evidence>
<dbReference type="GO" id="GO:0005509">
    <property type="term" value="F:calcium ion binding"/>
    <property type="evidence" value="ECO:0007669"/>
    <property type="project" value="InterPro"/>
</dbReference>
<dbReference type="InterPro" id="IPR038081">
    <property type="entry name" value="CalX-like_sf"/>
</dbReference>
<dbReference type="SUPFAM" id="SSF141072">
    <property type="entry name" value="CalX-like"/>
    <property type="match status" value="1"/>
</dbReference>
<dbReference type="GO" id="GO:0005576">
    <property type="term" value="C:extracellular region"/>
    <property type="evidence" value="ECO:0007669"/>
    <property type="project" value="UniProtKB-SubCell"/>
</dbReference>
<dbReference type="EMBL" id="JACIJR010000003">
    <property type="protein sequence ID" value="MBB5729104.1"/>
    <property type="molecule type" value="Genomic_DNA"/>
</dbReference>
<comment type="caution">
    <text evidence="4">The sequence shown here is derived from an EMBL/GenBank/DDBJ whole genome shotgun (WGS) entry which is preliminary data.</text>
</comment>
<dbReference type="PANTHER" id="PTHR38340:SF1">
    <property type="entry name" value="S-LAYER PROTEIN"/>
    <property type="match status" value="1"/>
</dbReference>
<dbReference type="Proteomes" id="UP000546701">
    <property type="component" value="Unassembled WGS sequence"/>
</dbReference>
<evidence type="ECO:0000313" key="5">
    <source>
        <dbReference type="Proteomes" id="UP000546701"/>
    </source>
</evidence>
<dbReference type="RefSeq" id="WP_157174708.1">
    <property type="nucleotide sequence ID" value="NZ_JACIJR010000003.1"/>
</dbReference>
<reference evidence="4 5" key="1">
    <citation type="submission" date="2020-08" db="EMBL/GenBank/DDBJ databases">
        <title>Genomic Encyclopedia of Type Strains, Phase IV (KMG-IV): sequencing the most valuable type-strain genomes for metagenomic binning, comparative biology and taxonomic classification.</title>
        <authorList>
            <person name="Goeker M."/>
        </authorList>
    </citation>
    <scope>NUCLEOTIDE SEQUENCE [LARGE SCALE GENOMIC DNA]</scope>
    <source>
        <strain evidence="4 5">DSM 103336</strain>
    </source>
</reference>
<organism evidence="4 5">
    <name type="scientific">Sphingomonas prati</name>
    <dbReference type="NCBI Taxonomy" id="1843237"/>
    <lineage>
        <taxon>Bacteria</taxon>
        <taxon>Pseudomonadati</taxon>
        <taxon>Pseudomonadota</taxon>
        <taxon>Alphaproteobacteria</taxon>
        <taxon>Sphingomonadales</taxon>
        <taxon>Sphingomonadaceae</taxon>
        <taxon>Sphingomonas</taxon>
    </lineage>
</organism>
<dbReference type="SUPFAM" id="SSF51120">
    <property type="entry name" value="beta-Roll"/>
    <property type="match status" value="1"/>
</dbReference>
<name>A0A7W9BS32_9SPHN</name>
<feature type="compositionally biased region" description="Basic and acidic residues" evidence="3">
    <location>
        <begin position="317"/>
        <end position="328"/>
    </location>
</feature>
<evidence type="ECO:0000256" key="1">
    <source>
        <dbReference type="ARBA" id="ARBA00004613"/>
    </source>
</evidence>
<sequence>MREISFAGGSGSVSDWSSLNPQVFGPASPSGTYRITNVSVFDQAGNSQIYSPADLTALGIRNEFSVSSPGPSTDRTPPVLTSLVLPDTISLGTGSTGLVSSIGATDDASGVAQVSVIFDRPFRQGGSNSLNLLYSNAADFRDDGQVTKTDFLSSDTPVGRYIVQRVEVTDAAGNVAVYGWDKLAAIGASTGFTVVNTNLSPTVSIVQPGSIREGDAPFTLGLNLTGGTMGLVNVSVVAGANSGRTDDLIGPAYDTAPFSSDDRTLALPAVAIVDDYEVEPDETVSVYVTARGQVFANGTDRTTVTLTLIDNDRIGTDAGETMRGDDGRSSLSGLGGDDTIVGLGGDDRLFGGSGADILDGGPGNDSLYGGDGDDSLIGGDGTDVYDGGAGVDLAILTRNLSDYNVIRTDADDLILSVRGSSISQTLTSSMEYVAFSGGQTLTYASLSTYGQAIDTSGDDVFVAPATGTVRFDGGLGNDTFVLNGNVADYRLTRAPFGYSASEQARVGDFILTATNGSGTYSVSQSVETIRFQNGQYLSLQDLPAFIAGDPRMTLGALQDDRMYQTQVAGYQAFGGLDGNDTVYLLGSASDYAVRAMQAQAPVQGGGTVRLIGVELVATNGSGSLLIDSSVETVQFRNGQRLAFADLDTLSAAPATPGTVLYLKLPGDPIGSVTFGRDDFPGFRSDGNADRVLLNGNVGDYTLGRPDGSTYRLTLTTSGEDAEVFNIATSIESVQFRNGQYLALKDLAAYVNGVSTVTTGTGFDDVLILPRGGDHVLNGGAGLDAAYLQGNVNDYTLRTVSPTSVNGMPINGFELVADNGSGNILIDRSTEVVHFENGQYLAIQDLPAYVDMFV</sequence>